<comment type="caution">
    <text evidence="2">The sequence shown here is derived from an EMBL/GenBank/DDBJ whole genome shotgun (WGS) entry which is preliminary data.</text>
</comment>
<dbReference type="EMBL" id="PHNE01000006">
    <property type="protein sequence ID" value="PPE04080.1"/>
    <property type="molecule type" value="Genomic_DNA"/>
</dbReference>
<dbReference type="AlphaFoldDB" id="A0A2S5R9V6"/>
<proteinExistence type="predicted"/>
<accession>A0A2S5R9V6</accession>
<dbReference type="STRING" id="1399797.GCA_000518285_01144"/>
<name>A0A2S5R9V6_9MOLU</name>
<dbReference type="InterPro" id="IPR009057">
    <property type="entry name" value="Homeodomain-like_sf"/>
</dbReference>
<dbReference type="Gene3D" id="1.10.10.10">
    <property type="entry name" value="Winged helix-like DNA-binding domain superfamily/Winged helix DNA-binding domain"/>
    <property type="match status" value="1"/>
</dbReference>
<dbReference type="Proteomes" id="UP000237865">
    <property type="component" value="Unassembled WGS sequence"/>
</dbReference>
<dbReference type="PANTHER" id="PTHR30514">
    <property type="entry name" value="GLUCOKINASE"/>
    <property type="match status" value="1"/>
</dbReference>
<dbReference type="InterPro" id="IPR000281">
    <property type="entry name" value="HTH_RpiR"/>
</dbReference>
<evidence type="ECO:0000313" key="2">
    <source>
        <dbReference type="EMBL" id="PPE04080.1"/>
    </source>
</evidence>
<dbReference type="GO" id="GO:0097367">
    <property type="term" value="F:carbohydrate derivative binding"/>
    <property type="evidence" value="ECO:0007669"/>
    <property type="project" value="InterPro"/>
</dbReference>
<reference evidence="2 3" key="1">
    <citation type="submission" date="2017-11" db="EMBL/GenBank/DDBJ databases">
        <title>Genome sequence of Entomoplasma lucivorax PIPN-2 (ATCC 49196).</title>
        <authorList>
            <person name="Lo W.-S."/>
            <person name="Gasparich G.E."/>
            <person name="Kuo C.-H."/>
        </authorList>
    </citation>
    <scope>NUCLEOTIDE SEQUENCE [LARGE SCALE GENOMIC DNA]</scope>
    <source>
        <strain evidence="2 3">PIPN-2</strain>
    </source>
</reference>
<dbReference type="InterPro" id="IPR047640">
    <property type="entry name" value="RpiR-like"/>
</dbReference>
<dbReference type="PROSITE" id="PS51071">
    <property type="entry name" value="HTH_RPIR"/>
    <property type="match status" value="1"/>
</dbReference>
<dbReference type="GO" id="GO:0003677">
    <property type="term" value="F:DNA binding"/>
    <property type="evidence" value="ECO:0007669"/>
    <property type="project" value="InterPro"/>
</dbReference>
<protein>
    <recommendedName>
        <fullName evidence="1">HTH rpiR-type domain-containing protein</fullName>
    </recommendedName>
</protein>
<dbReference type="GO" id="GO:0003700">
    <property type="term" value="F:DNA-binding transcription factor activity"/>
    <property type="evidence" value="ECO:0007669"/>
    <property type="project" value="InterPro"/>
</dbReference>
<gene>
    <name evidence="2" type="ORF">ELUCI_v1c08600</name>
</gene>
<evidence type="ECO:0000259" key="1">
    <source>
        <dbReference type="PROSITE" id="PS51071"/>
    </source>
</evidence>
<dbReference type="RefSeq" id="WP_028127125.1">
    <property type="nucleotide sequence ID" value="NZ_PHNE01000006.1"/>
</dbReference>
<dbReference type="PANTHER" id="PTHR30514:SF21">
    <property type="entry name" value="RPIR-FAMILY TRANSCRIPTIONAL REGULATOR"/>
    <property type="match status" value="1"/>
</dbReference>
<evidence type="ECO:0000313" key="3">
    <source>
        <dbReference type="Proteomes" id="UP000237865"/>
    </source>
</evidence>
<organism evidence="2 3">
    <name type="scientific">Williamsoniiplasma lucivorax</name>
    <dbReference type="NCBI Taxonomy" id="209274"/>
    <lineage>
        <taxon>Bacteria</taxon>
        <taxon>Bacillati</taxon>
        <taxon>Mycoplasmatota</taxon>
        <taxon>Mollicutes</taxon>
        <taxon>Entomoplasmatales</taxon>
        <taxon>Williamsoniiplasma</taxon>
    </lineage>
</organism>
<sequence length="259" mass="30060">MKSIKEKLDIIARDSLDPTTQAIARQIVKGYYHQLFFSQKELASKAYTSISTITKFSQKIGFTGYRELVFSLKHEWQTYASSVLVEKFLDDKLEKNICNWTAFLEATLLENAKFIDSFLKHLRKTKKVFIFSSYQTQRNAELLCDLFTTIGIRVYYSFFRANDVVNAMKKEIEDATILALITGQDNAFLVDVLSSIVQKEEKRKNMFIIASESQQSKLTTFNELFVMPSSNPHNQYYSRSILLDLLFSLIHQQYKVLSK</sequence>
<feature type="domain" description="HTH rpiR-type" evidence="1">
    <location>
        <begin position="3"/>
        <end position="79"/>
    </location>
</feature>
<dbReference type="SUPFAM" id="SSF46689">
    <property type="entry name" value="Homeodomain-like"/>
    <property type="match status" value="1"/>
</dbReference>
<dbReference type="InterPro" id="IPR036388">
    <property type="entry name" value="WH-like_DNA-bd_sf"/>
</dbReference>
<dbReference type="Pfam" id="PF01418">
    <property type="entry name" value="HTH_6"/>
    <property type="match status" value="1"/>
</dbReference>
<keyword evidence="3" id="KW-1185">Reference proteome</keyword>